<dbReference type="Proteomes" id="UP000002358">
    <property type="component" value="Chromosome 2"/>
</dbReference>
<name>A0A7M7QTM3_NASVI</name>
<evidence type="ECO:0000313" key="3">
    <source>
        <dbReference type="Proteomes" id="UP000002358"/>
    </source>
</evidence>
<keyword evidence="3" id="KW-1185">Reference proteome</keyword>
<feature type="transmembrane region" description="Helical" evidence="1">
    <location>
        <begin position="64"/>
        <end position="87"/>
    </location>
</feature>
<gene>
    <name evidence="2" type="primary">100118396</name>
</gene>
<sequence>MRRLSRGSRFILGAGLFVPSVDRALGVAASAAASAGCSFEMSDRRAYTVTVSETRMMDPARAEAVLGVLYVASAATSLISAASLVVAWQHWAWTLDVCINFDCGCILYGVNTFSTFMGGDVKLCHYGSFGLIPAIIAGIGLGFYHGYRSCIPRSLSEPRALAVARHRHSRTSLDGQVVVIGPRQRAPCKQWMPAAFIAVLICCLSLAHAVVLTDGYYKTCEQYRRNLVRLLNSTGQELQAIHNRLSCGAILDFMDYIQPDANNWRRSDAINTGLALQLAIVMSWLNFFSWVTIFLVNINMARQRFKSLNEKMCCC</sequence>
<dbReference type="AlphaFoldDB" id="A0A7M7QTM3"/>
<protein>
    <submittedName>
        <fullName evidence="2">Uncharacterized protein</fullName>
    </submittedName>
</protein>
<evidence type="ECO:0000256" key="1">
    <source>
        <dbReference type="SAM" id="Phobius"/>
    </source>
</evidence>
<keyword evidence="1" id="KW-0472">Membrane</keyword>
<dbReference type="EnsemblMetazoa" id="XM_032597573">
    <property type="protein sequence ID" value="XP_032453464"/>
    <property type="gene ID" value="LOC100118396"/>
</dbReference>
<keyword evidence="1" id="KW-0812">Transmembrane</keyword>
<feature type="transmembrane region" description="Helical" evidence="1">
    <location>
        <begin position="274"/>
        <end position="296"/>
    </location>
</feature>
<organism evidence="2 3">
    <name type="scientific">Nasonia vitripennis</name>
    <name type="common">Parasitic wasp</name>
    <dbReference type="NCBI Taxonomy" id="7425"/>
    <lineage>
        <taxon>Eukaryota</taxon>
        <taxon>Metazoa</taxon>
        <taxon>Ecdysozoa</taxon>
        <taxon>Arthropoda</taxon>
        <taxon>Hexapoda</taxon>
        <taxon>Insecta</taxon>
        <taxon>Pterygota</taxon>
        <taxon>Neoptera</taxon>
        <taxon>Endopterygota</taxon>
        <taxon>Hymenoptera</taxon>
        <taxon>Apocrita</taxon>
        <taxon>Proctotrupomorpha</taxon>
        <taxon>Chalcidoidea</taxon>
        <taxon>Pteromalidae</taxon>
        <taxon>Pteromalinae</taxon>
        <taxon>Nasonia</taxon>
    </lineage>
</organism>
<keyword evidence="1" id="KW-1133">Transmembrane helix</keyword>
<reference evidence="2" key="1">
    <citation type="submission" date="2021-01" db="UniProtKB">
        <authorList>
            <consortium name="EnsemblMetazoa"/>
        </authorList>
    </citation>
    <scope>IDENTIFICATION</scope>
</reference>
<dbReference type="OrthoDB" id="8186944at2759"/>
<dbReference type="FunCoup" id="A0A7M7QTM3">
    <property type="interactions" value="23"/>
</dbReference>
<evidence type="ECO:0000313" key="2">
    <source>
        <dbReference type="EnsemblMetazoa" id="XP_032453464"/>
    </source>
</evidence>
<proteinExistence type="predicted"/>
<accession>A0A7M7QTM3</accession>
<feature type="transmembrane region" description="Helical" evidence="1">
    <location>
        <begin position="191"/>
        <end position="211"/>
    </location>
</feature>
<dbReference type="InParanoid" id="A0A7M7QTM3"/>
<feature type="transmembrane region" description="Helical" evidence="1">
    <location>
        <begin position="125"/>
        <end position="144"/>
    </location>
</feature>